<evidence type="ECO:0000256" key="11">
    <source>
        <dbReference type="ARBA" id="ARBA00023027"/>
    </source>
</evidence>
<comment type="similarity">
    <text evidence="5">Belongs to the myo-inositol 1-phosphate synthase family.</text>
</comment>
<evidence type="ECO:0000256" key="5">
    <source>
        <dbReference type="ARBA" id="ARBA00010813"/>
    </source>
</evidence>
<dbReference type="AlphaFoldDB" id="B0DCK8"/>
<dbReference type="FunFam" id="3.40.50.720:FF:000334">
    <property type="entry name" value="Inositol-3-phosphate synthase"/>
    <property type="match status" value="1"/>
</dbReference>
<evidence type="ECO:0000256" key="8">
    <source>
        <dbReference type="ARBA" id="ARBA00022490"/>
    </source>
</evidence>
<comment type="subunit">
    <text evidence="6">Homotetramer.</text>
</comment>
<dbReference type="HOGENOM" id="CLU_021486_2_0_1"/>
<keyword evidence="9" id="KW-0444">Lipid biosynthesis</keyword>
<dbReference type="PANTHER" id="PTHR11510">
    <property type="entry name" value="MYO-INOSITOL-1 PHOSPHATE SYNTHASE"/>
    <property type="match status" value="1"/>
</dbReference>
<comment type="cofactor">
    <cofactor evidence="2">
        <name>NAD(+)</name>
        <dbReference type="ChEBI" id="CHEBI:57540"/>
    </cofactor>
</comment>
<evidence type="ECO:0000256" key="9">
    <source>
        <dbReference type="ARBA" id="ARBA00022516"/>
    </source>
</evidence>
<comment type="pathway">
    <text evidence="4">Polyol metabolism; myo-inositol biosynthesis; myo-inositol from D-glucose 6-phosphate: step 1/2.</text>
</comment>
<proteinExistence type="inferred from homology"/>
<dbReference type="GO" id="GO:0004512">
    <property type="term" value="F:inositol-3-phosphate synthase activity"/>
    <property type="evidence" value="ECO:0007669"/>
    <property type="project" value="UniProtKB-EC"/>
</dbReference>
<evidence type="ECO:0000256" key="14">
    <source>
        <dbReference type="ARBA" id="ARBA00023235"/>
    </source>
</evidence>
<comment type="catalytic activity">
    <reaction evidence="1">
        <text>D-glucose 6-phosphate = 1D-myo-inositol 3-phosphate</text>
        <dbReference type="Rhea" id="RHEA:10716"/>
        <dbReference type="ChEBI" id="CHEBI:58401"/>
        <dbReference type="ChEBI" id="CHEBI:61548"/>
        <dbReference type="EC" id="5.5.1.4"/>
    </reaction>
</comment>
<dbReference type="OrthoDB" id="2887at2759"/>
<keyword evidence="13" id="KW-0594">Phospholipid biosynthesis</keyword>
<dbReference type="Pfam" id="PF07994">
    <property type="entry name" value="NAD_binding_5"/>
    <property type="match status" value="1"/>
</dbReference>
<evidence type="ECO:0000313" key="19">
    <source>
        <dbReference type="EMBL" id="EDR07914.1"/>
    </source>
</evidence>
<dbReference type="Gene3D" id="3.40.50.720">
    <property type="entry name" value="NAD(P)-binding Rossmann-like Domain"/>
    <property type="match status" value="2"/>
</dbReference>
<dbReference type="RefSeq" id="XP_001881703.1">
    <property type="nucleotide sequence ID" value="XM_001881668.1"/>
</dbReference>
<name>B0DCK8_LACBS</name>
<keyword evidence="8" id="KW-0963">Cytoplasm</keyword>
<evidence type="ECO:0000256" key="4">
    <source>
        <dbReference type="ARBA" id="ARBA00005117"/>
    </source>
</evidence>
<dbReference type="SUPFAM" id="SSF55347">
    <property type="entry name" value="Glyceraldehyde-3-phosphate dehydrogenase-like, C-terminal domain"/>
    <property type="match status" value="1"/>
</dbReference>
<dbReference type="InterPro" id="IPR013021">
    <property type="entry name" value="Myo-inos-1-P_Synthase_GAPDH"/>
</dbReference>
<dbReference type="InterPro" id="IPR002587">
    <property type="entry name" value="Myo-inos-1-P_Synthase"/>
</dbReference>
<evidence type="ECO:0000256" key="7">
    <source>
        <dbReference type="ARBA" id="ARBA00012125"/>
    </source>
</evidence>
<dbReference type="GeneID" id="6077304"/>
<dbReference type="EMBL" id="DS547103">
    <property type="protein sequence ID" value="EDR07914.1"/>
    <property type="molecule type" value="Genomic_DNA"/>
</dbReference>
<evidence type="ECO:0000256" key="10">
    <source>
        <dbReference type="ARBA" id="ARBA00022550"/>
    </source>
</evidence>
<organism evidence="20">
    <name type="scientific">Laccaria bicolor (strain S238N-H82 / ATCC MYA-4686)</name>
    <name type="common">Bicoloured deceiver</name>
    <name type="synonym">Laccaria laccata var. bicolor</name>
    <dbReference type="NCBI Taxonomy" id="486041"/>
    <lineage>
        <taxon>Eukaryota</taxon>
        <taxon>Fungi</taxon>
        <taxon>Dikarya</taxon>
        <taxon>Basidiomycota</taxon>
        <taxon>Agaricomycotina</taxon>
        <taxon>Agaricomycetes</taxon>
        <taxon>Agaricomycetidae</taxon>
        <taxon>Agaricales</taxon>
        <taxon>Agaricineae</taxon>
        <taxon>Hydnangiaceae</taxon>
        <taxon>Laccaria</taxon>
    </lineage>
</organism>
<accession>B0DCK8</accession>
<dbReference type="EC" id="5.5.1.4" evidence="7"/>
<dbReference type="SUPFAM" id="SSF51735">
    <property type="entry name" value="NAD(P)-binding Rossmann-fold domains"/>
    <property type="match status" value="1"/>
</dbReference>
<evidence type="ECO:0000256" key="6">
    <source>
        <dbReference type="ARBA" id="ARBA00011881"/>
    </source>
</evidence>
<keyword evidence="14" id="KW-0413">Isomerase</keyword>
<evidence type="ECO:0000313" key="20">
    <source>
        <dbReference type="Proteomes" id="UP000001194"/>
    </source>
</evidence>
<dbReference type="GO" id="GO:0005737">
    <property type="term" value="C:cytoplasm"/>
    <property type="evidence" value="ECO:0007669"/>
    <property type="project" value="UniProtKB-SubCell"/>
</dbReference>
<dbReference type="GO" id="GO:0006021">
    <property type="term" value="P:inositol biosynthetic process"/>
    <property type="evidence" value="ECO:0007669"/>
    <property type="project" value="UniProtKB-UniPathway"/>
</dbReference>
<feature type="domain" description="Myo-inositol-1-phosphate synthase GAPDH-like" evidence="18">
    <location>
        <begin position="340"/>
        <end position="465"/>
    </location>
</feature>
<evidence type="ECO:0000259" key="18">
    <source>
        <dbReference type="Pfam" id="PF01658"/>
    </source>
</evidence>
<evidence type="ECO:0000256" key="15">
    <source>
        <dbReference type="ARBA" id="ARBA00023264"/>
    </source>
</evidence>
<gene>
    <name evidence="19" type="ORF">LACBIDRAFT_298257</name>
</gene>
<dbReference type="FunFam" id="3.30.360.10:FF:000055">
    <property type="entry name" value="Putative myo-inositol-1-phosphate synthase"/>
    <property type="match status" value="1"/>
</dbReference>
<dbReference type="Pfam" id="PF01658">
    <property type="entry name" value="Inos-1-P_synth"/>
    <property type="match status" value="1"/>
</dbReference>
<evidence type="ECO:0000256" key="16">
    <source>
        <dbReference type="ARBA" id="ARBA00032949"/>
    </source>
</evidence>
<keyword evidence="12" id="KW-0443">Lipid metabolism</keyword>
<dbReference type="InParanoid" id="B0DCK8"/>
<comment type="subcellular location">
    <subcellularLocation>
        <location evidence="3">Cytoplasm</location>
    </subcellularLocation>
</comment>
<dbReference type="GO" id="GO:0008654">
    <property type="term" value="P:phospholipid biosynthetic process"/>
    <property type="evidence" value="ECO:0007669"/>
    <property type="project" value="UniProtKB-KW"/>
</dbReference>
<keyword evidence="11" id="KW-0520">NAD</keyword>
<keyword evidence="15" id="KW-1208">Phospholipid metabolism</keyword>
<keyword evidence="20" id="KW-1185">Reference proteome</keyword>
<sequence length="559" mass="61224">MAPNLSTNTSGYNTPESELESVLPVHPTAARRPQAITVRSENTLYTAEHITAKFFNRGAEVDVTNGQFNITPTVEEYEFQTKRTPGKTGLMMIGIGGNNGTTLCATILANRHNIIWHTKAGVQQPNYIGSLLRASTVRIGTEPGSGKEVHVPVSDVLPMVHPNDLVLGGWDISGVPMDKAMERAQVLDYDLQRQVAPHMALLGKPLPSIYYPDFIAANQEARADNVIPGTDKAAHLEHIRADIRKFKKDNELDRVVVFWTANTERYSDIIPGVNDTADNLLASIKSSHSEVSPSTVFAIAAILEGEPFVNGAPQNTFVPGAIELAERHHSFIGGDDLKSGQTKLKSVLAEFLVNAGIKPLSIASYNHLGNNDGHNLSAERQFRSKEISKSSVVDDMVDANRLLYKAPEVGPKGVPIGKGEHPDHIVVIKYVPAVGDSKRAIDEYYSEIFCGGRSTINIFNECEDSLLATPLILDLTILTELLTRVQYRKVTRNTAEQKDFAPLYSVLSLLSYMLKAPLVKPGTEVVNSLNRQRNALEGFLKACIGLEGSSDLLLETRIW</sequence>
<dbReference type="FunFam" id="3.40.50.720:FF:000069">
    <property type="entry name" value="Inositol-3-phosphate synthase 1"/>
    <property type="match status" value="1"/>
</dbReference>
<dbReference type="STRING" id="486041.B0DCK8"/>
<dbReference type="InterPro" id="IPR036291">
    <property type="entry name" value="NAD(P)-bd_dom_sf"/>
</dbReference>
<evidence type="ECO:0000256" key="2">
    <source>
        <dbReference type="ARBA" id="ARBA00001911"/>
    </source>
</evidence>
<dbReference type="KEGG" id="lbc:LACBIDRAFT_298257"/>
<dbReference type="Proteomes" id="UP000001194">
    <property type="component" value="Unassembled WGS sequence"/>
</dbReference>
<evidence type="ECO:0000256" key="12">
    <source>
        <dbReference type="ARBA" id="ARBA00023098"/>
    </source>
</evidence>
<keyword evidence="10" id="KW-0398">Inositol biosynthesis</keyword>
<dbReference type="UniPathway" id="UPA00823">
    <property type="reaction ID" value="UER00787"/>
</dbReference>
<reference evidence="19 20" key="1">
    <citation type="journal article" date="2008" name="Nature">
        <title>The genome of Laccaria bicolor provides insights into mycorrhizal symbiosis.</title>
        <authorList>
            <person name="Martin F."/>
            <person name="Aerts A."/>
            <person name="Ahren D."/>
            <person name="Brun A."/>
            <person name="Danchin E.G.J."/>
            <person name="Duchaussoy F."/>
            <person name="Gibon J."/>
            <person name="Kohler A."/>
            <person name="Lindquist E."/>
            <person name="Pereda V."/>
            <person name="Salamov A."/>
            <person name="Shapiro H.J."/>
            <person name="Wuyts J."/>
            <person name="Blaudez D."/>
            <person name="Buee M."/>
            <person name="Brokstein P."/>
            <person name="Canbaeck B."/>
            <person name="Cohen D."/>
            <person name="Courty P.E."/>
            <person name="Coutinho P.M."/>
            <person name="Delaruelle C."/>
            <person name="Detter J.C."/>
            <person name="Deveau A."/>
            <person name="DiFazio S."/>
            <person name="Duplessis S."/>
            <person name="Fraissinet-Tachet L."/>
            <person name="Lucic E."/>
            <person name="Frey-Klett P."/>
            <person name="Fourrey C."/>
            <person name="Feussner I."/>
            <person name="Gay G."/>
            <person name="Grimwood J."/>
            <person name="Hoegger P.J."/>
            <person name="Jain P."/>
            <person name="Kilaru S."/>
            <person name="Labbe J."/>
            <person name="Lin Y.C."/>
            <person name="Legue V."/>
            <person name="Le Tacon F."/>
            <person name="Marmeisse R."/>
            <person name="Melayah D."/>
            <person name="Montanini B."/>
            <person name="Muratet M."/>
            <person name="Nehls U."/>
            <person name="Niculita-Hirzel H."/>
            <person name="Oudot-Le Secq M.P."/>
            <person name="Peter M."/>
            <person name="Quesneville H."/>
            <person name="Rajashekar B."/>
            <person name="Reich M."/>
            <person name="Rouhier N."/>
            <person name="Schmutz J."/>
            <person name="Yin T."/>
            <person name="Chalot M."/>
            <person name="Henrissat B."/>
            <person name="Kuees U."/>
            <person name="Lucas S."/>
            <person name="Van de Peer Y."/>
            <person name="Podila G.K."/>
            <person name="Polle A."/>
            <person name="Pukkila P.J."/>
            <person name="Richardson P.M."/>
            <person name="Rouze P."/>
            <person name="Sanders I.R."/>
            <person name="Stajich J.E."/>
            <person name="Tunlid A."/>
            <person name="Tuskan G."/>
            <person name="Grigoriev I.V."/>
        </authorList>
    </citation>
    <scope>NUCLEOTIDE SEQUENCE [LARGE SCALE GENOMIC DNA]</scope>
    <source>
        <strain evidence="20">S238N-H82 / ATCC MYA-4686</strain>
    </source>
</reference>
<evidence type="ECO:0000256" key="3">
    <source>
        <dbReference type="ARBA" id="ARBA00004496"/>
    </source>
</evidence>
<evidence type="ECO:0000256" key="1">
    <source>
        <dbReference type="ARBA" id="ARBA00000113"/>
    </source>
</evidence>
<dbReference type="PIRSF" id="PIRSF015578">
    <property type="entry name" value="Myoinos-ppht_syn"/>
    <property type="match status" value="1"/>
</dbReference>
<protein>
    <recommendedName>
        <fullName evidence="17">Inositol-3-phosphate synthase</fullName>
        <ecNumber evidence="7">5.5.1.4</ecNumber>
    </recommendedName>
    <alternativeName>
        <fullName evidence="16">Myo-inositol 1-phosphate synthase</fullName>
    </alternativeName>
</protein>
<evidence type="ECO:0000256" key="13">
    <source>
        <dbReference type="ARBA" id="ARBA00023209"/>
    </source>
</evidence>
<evidence type="ECO:0000256" key="17">
    <source>
        <dbReference type="ARBA" id="ARBA00070063"/>
    </source>
</evidence>